<dbReference type="CDD" id="cd00112">
    <property type="entry name" value="LDLa"/>
    <property type="match status" value="5"/>
</dbReference>
<dbReference type="InterPro" id="IPR050685">
    <property type="entry name" value="LDLR"/>
</dbReference>
<evidence type="ECO:0000256" key="3">
    <source>
        <dbReference type="ARBA" id="ARBA00022729"/>
    </source>
</evidence>
<feature type="region of interest" description="Disordered" evidence="12">
    <location>
        <begin position="88"/>
        <end position="154"/>
    </location>
</feature>
<feature type="disulfide bond" evidence="11">
    <location>
        <begin position="620"/>
        <end position="632"/>
    </location>
</feature>
<evidence type="ECO:0000256" key="10">
    <source>
        <dbReference type="ARBA" id="ARBA00023180"/>
    </source>
</evidence>
<evidence type="ECO:0000256" key="9">
    <source>
        <dbReference type="ARBA" id="ARBA00023170"/>
    </source>
</evidence>
<feature type="disulfide bond" evidence="11">
    <location>
        <begin position="825"/>
        <end position="840"/>
    </location>
</feature>
<keyword evidence="6 13" id="KW-1133">Transmembrane helix</keyword>
<dbReference type="GO" id="GO:0005886">
    <property type="term" value="C:plasma membrane"/>
    <property type="evidence" value="ECO:0007669"/>
    <property type="project" value="UniProtKB-SubCell"/>
</dbReference>
<feature type="transmembrane region" description="Helical" evidence="13">
    <location>
        <begin position="37"/>
        <end position="61"/>
    </location>
</feature>
<feature type="region of interest" description="Disordered" evidence="12">
    <location>
        <begin position="167"/>
        <end position="230"/>
    </location>
</feature>
<keyword evidence="3" id="KW-0732">Signal</keyword>
<feature type="region of interest" description="Disordered" evidence="12">
    <location>
        <begin position="1"/>
        <end position="25"/>
    </location>
</feature>
<feature type="compositionally biased region" description="Low complexity" evidence="12">
    <location>
        <begin position="297"/>
        <end position="314"/>
    </location>
</feature>
<sequence length="845" mass="92442">SSSELYSVSDSRPSSTSGKFRTPKWNCHDPSGKRGSLCCWISILAAVLLIAIVAGLLGYFLQGEQADQLKDQSSVEDDPSFSTLLRSNITDNSIQPADVKEMNQNRKINRPNNDNFDDWSDPWMKGNKSLDKDKEESQPEPVPEPPALPGLAVNSPVESKILPYELEPETNAESMPEQEAVPEPAPEPEPAPQPEPEPSPEPEPKLDNSEAFDKEDNKMMKDSDDDDEMEKFMLADLANRQRNEELKRKEPKVDVVVVSSSVSSSVSSKVVQVVKGNTTEVMMKEPEKKAEAEILKEPTSTSTSPEPISTTTTIKAVISENFPESPIASIEQDQAQPDASNTSSEMSTDDESDEFDDTDTGKDIESNNAVVLPDVFDAQNNNESDETQIPEQNLPAEERPLFVPVEANNSILGSNEVREDVTELEGRDEDSVEVEPVDPQELAALLASVGKQQATSQTSAVQDLRTAPPPSLEIASDEGSSEEAEEKEEVDSMFENCDSRPSSSMCSNVLPYVWTKLPNIAGDRTEAERNLSLPYFQMIIKSQCHPRAAQYACAVLEPPCVEGKAVPPCKKFCRAVADSCREMILPSLRLAQVFRCEQFPDSSDPEMCLNLATGGSTDSCASNEFQCNDGSCIPESWSCDGNRDCPNGEDEALGQCGAVPCSESEFKCESEEKCLPLSWRCDGAPDCTDGSDERGCKPEGVCAEGRFRCSDGKSCVPKRWVCDGTNHCLDNSDEINCRNWTCHTEDIKCRDTGVCMPKSWKCDGENDCADGSDEEECLRDVLEAADDPLVLNDDEDEDNVSTNTCPDGQLQCVLDSKCISFSQICDGKADCGDGADEQNCGSENF</sequence>
<evidence type="ECO:0000256" key="4">
    <source>
        <dbReference type="ARBA" id="ARBA00022737"/>
    </source>
</evidence>
<dbReference type="InterPro" id="IPR020067">
    <property type="entry name" value="Frizzled_dom"/>
</dbReference>
<keyword evidence="16" id="KW-1185">Reference proteome</keyword>
<keyword evidence="7 13" id="KW-0472">Membrane</keyword>
<dbReference type="SMART" id="SM00063">
    <property type="entry name" value="FRI"/>
    <property type="match status" value="1"/>
</dbReference>
<feature type="non-terminal residue" evidence="15">
    <location>
        <position position="845"/>
    </location>
</feature>
<keyword evidence="10" id="KW-0325">Glycoprotein</keyword>
<evidence type="ECO:0000313" key="15">
    <source>
        <dbReference type="EMBL" id="KAK2720292.1"/>
    </source>
</evidence>
<feature type="compositionally biased region" description="Polar residues" evidence="12">
    <location>
        <begin position="1"/>
        <end position="19"/>
    </location>
</feature>
<evidence type="ECO:0000256" key="2">
    <source>
        <dbReference type="ARBA" id="ARBA00022692"/>
    </source>
</evidence>
<dbReference type="Pfam" id="PF00057">
    <property type="entry name" value="Ldl_recept_a"/>
    <property type="match status" value="5"/>
</dbReference>
<dbReference type="SMART" id="SM00192">
    <property type="entry name" value="LDLa"/>
    <property type="match status" value="5"/>
</dbReference>
<feature type="compositionally biased region" description="Basic and acidic residues" evidence="12">
    <location>
        <begin position="282"/>
        <end position="296"/>
    </location>
</feature>
<feature type="region of interest" description="Disordered" evidence="12">
    <location>
        <begin position="454"/>
        <end position="499"/>
    </location>
</feature>
<name>A0AA88IEE1_ARTSF</name>
<keyword evidence="8 11" id="KW-1015">Disulfide bond</keyword>
<evidence type="ECO:0000256" key="6">
    <source>
        <dbReference type="ARBA" id="ARBA00022989"/>
    </source>
</evidence>
<dbReference type="Pfam" id="PF01392">
    <property type="entry name" value="Fz"/>
    <property type="match status" value="1"/>
</dbReference>
<dbReference type="Gene3D" id="1.10.2000.10">
    <property type="entry name" value="Frizzled cysteine-rich domain"/>
    <property type="match status" value="1"/>
</dbReference>
<feature type="disulfide bond" evidence="11">
    <location>
        <begin position="681"/>
        <end position="696"/>
    </location>
</feature>
<gene>
    <name evidence="15" type="ORF">QYM36_004240</name>
</gene>
<evidence type="ECO:0000256" key="11">
    <source>
        <dbReference type="PROSITE-ProRule" id="PRU00124"/>
    </source>
</evidence>
<feature type="compositionally biased region" description="Polar residues" evidence="12">
    <location>
        <begin position="331"/>
        <end position="341"/>
    </location>
</feature>
<dbReference type="InterPro" id="IPR023415">
    <property type="entry name" value="LDLR_class-A_CS"/>
</dbReference>
<feature type="disulfide bond" evidence="11">
    <location>
        <begin position="722"/>
        <end position="737"/>
    </location>
</feature>
<evidence type="ECO:0000256" key="7">
    <source>
        <dbReference type="ARBA" id="ARBA00023136"/>
    </source>
</evidence>
<dbReference type="SUPFAM" id="SSF57424">
    <property type="entry name" value="LDL receptor-like module"/>
    <property type="match status" value="5"/>
</dbReference>
<evidence type="ECO:0000256" key="13">
    <source>
        <dbReference type="SAM" id="Phobius"/>
    </source>
</evidence>
<comment type="caution">
    <text evidence="15">The sequence shown here is derived from an EMBL/GenBank/DDBJ whole genome shotgun (WGS) entry which is preliminary data.</text>
</comment>
<feature type="compositionally biased region" description="Pro residues" evidence="12">
    <location>
        <begin position="183"/>
        <end position="201"/>
    </location>
</feature>
<dbReference type="PANTHER" id="PTHR24270">
    <property type="entry name" value="LOW-DENSITY LIPOPROTEIN RECEPTOR-RELATED"/>
    <property type="match status" value="1"/>
</dbReference>
<feature type="compositionally biased region" description="Acidic residues" evidence="12">
    <location>
        <begin position="475"/>
        <end position="492"/>
    </location>
</feature>
<feature type="disulfide bond" evidence="11">
    <location>
        <begin position="627"/>
        <end position="645"/>
    </location>
</feature>
<comment type="caution">
    <text evidence="11">Lacks conserved residue(s) required for the propagation of feature annotation.</text>
</comment>
<feature type="disulfide bond" evidence="11">
    <location>
        <begin position="762"/>
        <end position="777"/>
    </location>
</feature>
<reference evidence="15" key="1">
    <citation type="submission" date="2023-07" db="EMBL/GenBank/DDBJ databases">
        <title>Chromosome-level genome assembly of Artemia franciscana.</title>
        <authorList>
            <person name="Jo E."/>
        </authorList>
    </citation>
    <scope>NUCLEOTIDE SEQUENCE</scope>
    <source>
        <tissue evidence="15">Whole body</tissue>
    </source>
</reference>
<evidence type="ECO:0000256" key="5">
    <source>
        <dbReference type="ARBA" id="ARBA00022968"/>
    </source>
</evidence>
<feature type="domain" description="FZ" evidence="14">
    <location>
        <begin position="497"/>
        <end position="611"/>
    </location>
</feature>
<feature type="compositionally biased region" description="Acidic residues" evidence="12">
    <location>
        <begin position="347"/>
        <end position="358"/>
    </location>
</feature>
<dbReference type="PROSITE" id="PS50038">
    <property type="entry name" value="FZ"/>
    <property type="match status" value="1"/>
</dbReference>
<proteinExistence type="predicted"/>
<accession>A0AA88IEE1</accession>
<feature type="compositionally biased region" description="Basic and acidic residues" evidence="12">
    <location>
        <begin position="202"/>
        <end position="222"/>
    </location>
</feature>
<evidence type="ECO:0000256" key="8">
    <source>
        <dbReference type="ARBA" id="ARBA00023157"/>
    </source>
</evidence>
<dbReference type="SUPFAM" id="SSF63501">
    <property type="entry name" value="Frizzled cysteine-rich domain"/>
    <property type="match status" value="1"/>
</dbReference>
<keyword evidence="2 13" id="KW-0812">Transmembrane</keyword>
<feature type="region of interest" description="Disordered" evidence="12">
    <location>
        <begin position="282"/>
        <end position="435"/>
    </location>
</feature>
<dbReference type="InterPro" id="IPR036055">
    <property type="entry name" value="LDL_receptor-like_sf"/>
</dbReference>
<dbReference type="EMBL" id="JAVRJZ010000007">
    <property type="protein sequence ID" value="KAK2720292.1"/>
    <property type="molecule type" value="Genomic_DNA"/>
</dbReference>
<dbReference type="AlphaFoldDB" id="A0AA88IEE1"/>
<dbReference type="InterPro" id="IPR036790">
    <property type="entry name" value="Frizzled_dom_sf"/>
</dbReference>
<dbReference type="PROSITE" id="PS50068">
    <property type="entry name" value="LDLRA_2"/>
    <property type="match status" value="5"/>
</dbReference>
<evidence type="ECO:0000259" key="14">
    <source>
        <dbReference type="PROSITE" id="PS50038"/>
    </source>
</evidence>
<dbReference type="PANTHER" id="PTHR24270:SF62">
    <property type="entry name" value="LOW-DENSITY LIPOPROTEIN RECEPTOR-RELATED PROTEIN 2"/>
    <property type="match status" value="1"/>
</dbReference>
<dbReference type="InterPro" id="IPR002172">
    <property type="entry name" value="LDrepeatLR_classA_rpt"/>
</dbReference>
<dbReference type="CDD" id="cd07066">
    <property type="entry name" value="CRD_FZ"/>
    <property type="match status" value="1"/>
</dbReference>
<comment type="subcellular location">
    <subcellularLocation>
        <location evidence="1">Cell membrane</location>
        <topology evidence="1">Single-pass type II membrane protein</topology>
    </subcellularLocation>
</comment>
<evidence type="ECO:0000256" key="12">
    <source>
        <dbReference type="SAM" id="MobiDB-lite"/>
    </source>
</evidence>
<feature type="compositionally biased region" description="Acidic residues" evidence="12">
    <location>
        <begin position="426"/>
        <end position="435"/>
    </location>
</feature>
<dbReference type="Proteomes" id="UP001187531">
    <property type="component" value="Unassembled WGS sequence"/>
</dbReference>
<evidence type="ECO:0000256" key="1">
    <source>
        <dbReference type="ARBA" id="ARBA00004401"/>
    </source>
</evidence>
<dbReference type="PRINTS" id="PR00261">
    <property type="entry name" value="LDLRECEPTOR"/>
</dbReference>
<organism evidence="15 16">
    <name type="scientific">Artemia franciscana</name>
    <name type="common">Brine shrimp</name>
    <name type="synonym">Artemia sanfranciscana</name>
    <dbReference type="NCBI Taxonomy" id="6661"/>
    <lineage>
        <taxon>Eukaryota</taxon>
        <taxon>Metazoa</taxon>
        <taxon>Ecdysozoa</taxon>
        <taxon>Arthropoda</taxon>
        <taxon>Crustacea</taxon>
        <taxon>Branchiopoda</taxon>
        <taxon>Anostraca</taxon>
        <taxon>Artemiidae</taxon>
        <taxon>Artemia</taxon>
    </lineage>
</organism>
<keyword evidence="5" id="KW-0735">Signal-anchor</keyword>
<dbReference type="GO" id="GO:0016192">
    <property type="term" value="P:vesicle-mediated transport"/>
    <property type="evidence" value="ECO:0007669"/>
    <property type="project" value="UniProtKB-ARBA"/>
</dbReference>
<evidence type="ECO:0000313" key="16">
    <source>
        <dbReference type="Proteomes" id="UP001187531"/>
    </source>
</evidence>
<dbReference type="PROSITE" id="PS01209">
    <property type="entry name" value="LDLRA_1"/>
    <property type="match status" value="4"/>
</dbReference>
<feature type="compositionally biased region" description="Basic and acidic residues" evidence="12">
    <location>
        <begin position="128"/>
        <end position="137"/>
    </location>
</feature>
<keyword evidence="9" id="KW-0675">Receptor</keyword>
<dbReference type="FunFam" id="4.10.400.10:FF:000045">
    <property type="entry name" value="Low-density lipoprotein receptor-related protein 2"/>
    <property type="match status" value="2"/>
</dbReference>
<keyword evidence="4" id="KW-0677">Repeat</keyword>
<dbReference type="Gene3D" id="4.10.400.10">
    <property type="entry name" value="Low-density Lipoprotein Receptor"/>
    <property type="match status" value="5"/>
</dbReference>
<protein>
    <recommendedName>
        <fullName evidence="14">FZ domain-containing protein</fullName>
    </recommendedName>
</protein>
<feature type="compositionally biased region" description="Basic and acidic residues" evidence="12">
    <location>
        <begin position="416"/>
        <end position="425"/>
    </location>
</feature>
<dbReference type="FunFam" id="4.10.400.10:FF:000002">
    <property type="entry name" value="Low-density lipoprotein receptor-related protein 1"/>
    <property type="match status" value="1"/>
</dbReference>